<gene>
    <name evidence="5" type="ORF">SAMN05444004_11923</name>
</gene>
<dbReference type="InterPro" id="IPR019546">
    <property type="entry name" value="TAT_signal_bac_arc"/>
</dbReference>
<dbReference type="GO" id="GO:0016491">
    <property type="term" value="F:oxidoreductase activity"/>
    <property type="evidence" value="ECO:0007669"/>
    <property type="project" value="TreeGrafter"/>
</dbReference>
<dbReference type="InterPro" id="IPR045087">
    <property type="entry name" value="Cu-oxidase_fam"/>
</dbReference>
<keyword evidence="2" id="KW-0732">Signal</keyword>
<feature type="signal peptide" evidence="2">
    <location>
        <begin position="1"/>
        <end position="28"/>
    </location>
</feature>
<keyword evidence="6" id="KW-1185">Reference proteome</keyword>
<evidence type="ECO:0000256" key="2">
    <source>
        <dbReference type="SAM" id="SignalP"/>
    </source>
</evidence>
<dbReference type="Pfam" id="PF00394">
    <property type="entry name" value="Cu-oxidase"/>
    <property type="match status" value="1"/>
</dbReference>
<proteinExistence type="predicted"/>
<reference evidence="6" key="1">
    <citation type="submission" date="2016-10" db="EMBL/GenBank/DDBJ databases">
        <authorList>
            <person name="Varghese N."/>
            <person name="Submissions S."/>
        </authorList>
    </citation>
    <scope>NUCLEOTIDE SEQUENCE [LARGE SCALE GENOMIC DNA]</scope>
    <source>
        <strain evidence="6">DSM 100420</strain>
    </source>
</reference>
<dbReference type="STRING" id="1244108.SAMN05444004_11923"/>
<dbReference type="Proteomes" id="UP000198914">
    <property type="component" value="Unassembled WGS sequence"/>
</dbReference>
<evidence type="ECO:0000313" key="6">
    <source>
        <dbReference type="Proteomes" id="UP000198914"/>
    </source>
</evidence>
<evidence type="ECO:0000259" key="3">
    <source>
        <dbReference type="Pfam" id="PF00394"/>
    </source>
</evidence>
<dbReference type="PROSITE" id="PS51318">
    <property type="entry name" value="TAT"/>
    <property type="match status" value="1"/>
</dbReference>
<dbReference type="Pfam" id="PF07732">
    <property type="entry name" value="Cu-oxidase_3"/>
    <property type="match status" value="1"/>
</dbReference>
<dbReference type="Pfam" id="PF10518">
    <property type="entry name" value="TAT_signal"/>
    <property type="match status" value="1"/>
</dbReference>
<feature type="compositionally biased region" description="Basic residues" evidence="1">
    <location>
        <begin position="267"/>
        <end position="278"/>
    </location>
</feature>
<evidence type="ECO:0000256" key="1">
    <source>
        <dbReference type="SAM" id="MobiDB-lite"/>
    </source>
</evidence>
<dbReference type="InterPro" id="IPR008972">
    <property type="entry name" value="Cupredoxin"/>
</dbReference>
<evidence type="ECO:0000313" key="5">
    <source>
        <dbReference type="EMBL" id="SDZ52582.1"/>
    </source>
</evidence>
<dbReference type="RefSeq" id="WP_244504709.1">
    <property type="nucleotide sequence ID" value="NZ_FNPX01000019.1"/>
</dbReference>
<dbReference type="CDD" id="cd13861">
    <property type="entry name" value="CuRO_1_CumA_like"/>
    <property type="match status" value="1"/>
</dbReference>
<feature type="domain" description="Plastocyanin-like" evidence="4">
    <location>
        <begin position="45"/>
        <end position="158"/>
    </location>
</feature>
<accession>A0A1H3TQN2</accession>
<protein>
    <submittedName>
        <fullName evidence="5">Tat (Twin-arginine translocation) pathway signal sequence</fullName>
    </submittedName>
</protein>
<feature type="chain" id="PRO_5011541531" evidence="2">
    <location>
        <begin position="29"/>
        <end position="278"/>
    </location>
</feature>
<dbReference type="Gene3D" id="2.60.40.420">
    <property type="entry name" value="Cupredoxins - blue copper proteins"/>
    <property type="match status" value="2"/>
</dbReference>
<feature type="region of interest" description="Disordered" evidence="1">
    <location>
        <begin position="251"/>
        <end position="278"/>
    </location>
</feature>
<name>A0A1H3TQN2_9RHOB</name>
<dbReference type="SUPFAM" id="SSF49503">
    <property type="entry name" value="Cupredoxins"/>
    <property type="match status" value="2"/>
</dbReference>
<dbReference type="InterPro" id="IPR006311">
    <property type="entry name" value="TAT_signal"/>
</dbReference>
<feature type="domain" description="Plastocyanin-like" evidence="3">
    <location>
        <begin position="170"/>
        <end position="238"/>
    </location>
</feature>
<dbReference type="GO" id="GO:0005507">
    <property type="term" value="F:copper ion binding"/>
    <property type="evidence" value="ECO:0007669"/>
    <property type="project" value="InterPro"/>
</dbReference>
<dbReference type="EMBL" id="FNPX01000019">
    <property type="protein sequence ID" value="SDZ52582.1"/>
    <property type="molecule type" value="Genomic_DNA"/>
</dbReference>
<dbReference type="InterPro" id="IPR001117">
    <property type="entry name" value="Cu-oxidase_2nd"/>
</dbReference>
<dbReference type="NCBIfam" id="TIGR01409">
    <property type="entry name" value="TAT_signal_seq"/>
    <property type="match status" value="1"/>
</dbReference>
<sequence>MNPVSRRSFLKATAALGGTALMAKPSFADTDLSVLRAAPASAQLAPAGYPATPVWAYASEGLGTVPGPEIRVTAGDRIQKRFINDLPQPTAVHWHGIRIENAMDGAVPLTQAPVPVGETFDYDFVAPDPGTYWYHAHNRSTEQVARGLAGPLIVEDREPWLGQPGAATRELVLVLDDWLLDGEAAIVEDRWDDLHAAAHDGRIGNTVTVNGSAYPVLTVQPGERLRLRIINTATARIMPLALPDLADRARRAPGRATRYGNASPRTRAARRRGNRRAR</sequence>
<evidence type="ECO:0000259" key="4">
    <source>
        <dbReference type="Pfam" id="PF07732"/>
    </source>
</evidence>
<dbReference type="AlphaFoldDB" id="A0A1H3TQN2"/>
<organism evidence="5 6">
    <name type="scientific">Jannaschia faecimaris</name>
    <dbReference type="NCBI Taxonomy" id="1244108"/>
    <lineage>
        <taxon>Bacteria</taxon>
        <taxon>Pseudomonadati</taxon>
        <taxon>Pseudomonadota</taxon>
        <taxon>Alphaproteobacteria</taxon>
        <taxon>Rhodobacterales</taxon>
        <taxon>Roseobacteraceae</taxon>
        <taxon>Jannaschia</taxon>
    </lineage>
</organism>
<dbReference type="InterPro" id="IPR011707">
    <property type="entry name" value="Cu-oxidase-like_N"/>
</dbReference>
<dbReference type="PANTHER" id="PTHR11709">
    <property type="entry name" value="MULTI-COPPER OXIDASE"/>
    <property type="match status" value="1"/>
</dbReference>
<dbReference type="PANTHER" id="PTHR11709:SF2">
    <property type="entry name" value="MULTICOPPER OXIDASE LPR1"/>
    <property type="match status" value="1"/>
</dbReference>
<dbReference type="GO" id="GO:0030288">
    <property type="term" value="C:outer membrane-bounded periplasmic space"/>
    <property type="evidence" value="ECO:0007669"/>
    <property type="project" value="TreeGrafter"/>
</dbReference>